<feature type="compositionally biased region" description="Acidic residues" evidence="1">
    <location>
        <begin position="99"/>
        <end position="125"/>
    </location>
</feature>
<feature type="chain" id="PRO_5021019788" description="LPXTG cell wall anchor domain-containing protein" evidence="3">
    <location>
        <begin position="27"/>
        <end position="361"/>
    </location>
</feature>
<reference evidence="4 5" key="1">
    <citation type="submission" date="2019-04" db="EMBL/GenBank/DDBJ databases">
        <title>Streptomyces lasaliensis sp.nov., an Actinomycete isolated from soil which produces the polyether antibiotic lasalocid.</title>
        <authorList>
            <person name="Erwin G."/>
            <person name="Haber C."/>
        </authorList>
    </citation>
    <scope>NUCLEOTIDE SEQUENCE [LARGE SCALE GENOMIC DNA]</scope>
    <source>
        <strain evidence="4 5">DSM 40089</strain>
    </source>
</reference>
<feature type="region of interest" description="Disordered" evidence="1">
    <location>
        <begin position="76"/>
        <end position="317"/>
    </location>
</feature>
<feature type="compositionally biased region" description="Basic and acidic residues" evidence="1">
    <location>
        <begin position="213"/>
        <end position="227"/>
    </location>
</feature>
<keyword evidence="2" id="KW-1133">Transmembrane helix</keyword>
<gene>
    <name evidence="4" type="ORF">E4U92_04960</name>
</gene>
<feature type="compositionally biased region" description="Gly residues" evidence="1">
    <location>
        <begin position="229"/>
        <end position="238"/>
    </location>
</feature>
<feature type="transmembrane region" description="Helical" evidence="2">
    <location>
        <begin position="333"/>
        <end position="352"/>
    </location>
</feature>
<sequence length="361" mass="34840">MVRTAHVLSVAALTGAVLVAGPTARADPAVEVGPASVDAGGTVTVSVTCDPLGAPAPQTLDATSDAFADGTAHLRKVSGDGDELSGPAYRGTARVSAPAEEDLDDAGDVGDPGDESDPDDTDDTGDTGVGDAAEEPGATGADAAWTVDGTCPAPPGGRPSPWSAPLHVTAPGAGDASPCAHPAAGAGHPCGGVTPTAGPVPPPPHPVPTPCGHRADPVEPGTGKERGAAAGGPGGAARGPGAAEEEPGDTAPDLAESLGPVPPAEPPVPVEPPERVAPPEPVEPVRPGRQTEPVTPVGPEAPATGWDSSCGDAPVQHGVRGGQGGAFTDSVPALAAGGLLIAGALGAAVHRVRRRGGTGRM</sequence>
<dbReference type="EMBL" id="SZPR01000008">
    <property type="protein sequence ID" value="TKT10310.1"/>
    <property type="molecule type" value="Genomic_DNA"/>
</dbReference>
<proteinExistence type="predicted"/>
<evidence type="ECO:0000256" key="2">
    <source>
        <dbReference type="SAM" id="Phobius"/>
    </source>
</evidence>
<accession>A0A4U5X607</accession>
<evidence type="ECO:0008006" key="6">
    <source>
        <dbReference type="Google" id="ProtNLM"/>
    </source>
</evidence>
<comment type="caution">
    <text evidence="4">The sequence shown here is derived from an EMBL/GenBank/DDBJ whole genome shotgun (WGS) entry which is preliminary data.</text>
</comment>
<dbReference type="AlphaFoldDB" id="A0A4U5X607"/>
<evidence type="ECO:0000313" key="5">
    <source>
        <dbReference type="Proteomes" id="UP000308632"/>
    </source>
</evidence>
<feature type="signal peptide" evidence="3">
    <location>
        <begin position="1"/>
        <end position="26"/>
    </location>
</feature>
<feature type="compositionally biased region" description="Low complexity" evidence="1">
    <location>
        <begin position="178"/>
        <end position="197"/>
    </location>
</feature>
<evidence type="ECO:0000256" key="3">
    <source>
        <dbReference type="SAM" id="SignalP"/>
    </source>
</evidence>
<keyword evidence="3" id="KW-0732">Signal</keyword>
<protein>
    <recommendedName>
        <fullName evidence="6">LPXTG cell wall anchor domain-containing protein</fullName>
    </recommendedName>
</protein>
<evidence type="ECO:0000256" key="1">
    <source>
        <dbReference type="SAM" id="MobiDB-lite"/>
    </source>
</evidence>
<keyword evidence="2" id="KW-0812">Transmembrane</keyword>
<keyword evidence="2" id="KW-0472">Membrane</keyword>
<evidence type="ECO:0000313" key="4">
    <source>
        <dbReference type="EMBL" id="TKT10310.1"/>
    </source>
</evidence>
<organism evidence="4 5">
    <name type="scientific">Streptomyces galbus</name>
    <dbReference type="NCBI Taxonomy" id="33898"/>
    <lineage>
        <taxon>Bacteria</taxon>
        <taxon>Bacillati</taxon>
        <taxon>Actinomycetota</taxon>
        <taxon>Actinomycetes</taxon>
        <taxon>Kitasatosporales</taxon>
        <taxon>Streptomycetaceae</taxon>
        <taxon>Streptomyces</taxon>
    </lineage>
</organism>
<feature type="compositionally biased region" description="Pro residues" evidence="1">
    <location>
        <begin position="260"/>
        <end position="284"/>
    </location>
</feature>
<name>A0A4U5X607_STRGB</name>
<dbReference type="RefSeq" id="WP_137299021.1">
    <property type="nucleotide sequence ID" value="NZ_BMVD01000001.1"/>
</dbReference>
<feature type="compositionally biased region" description="Pro residues" evidence="1">
    <location>
        <begin position="198"/>
        <end position="209"/>
    </location>
</feature>
<dbReference type="Proteomes" id="UP000308632">
    <property type="component" value="Unassembled WGS sequence"/>
</dbReference>